<keyword evidence="12" id="KW-1185">Reference proteome</keyword>
<dbReference type="InterPro" id="IPR023997">
    <property type="entry name" value="TonB-dep_OMP_SusC/RagA_CS"/>
</dbReference>
<dbReference type="InterPro" id="IPR039426">
    <property type="entry name" value="TonB-dep_rcpt-like"/>
</dbReference>
<evidence type="ECO:0000256" key="7">
    <source>
        <dbReference type="PROSITE-ProRule" id="PRU01360"/>
    </source>
</evidence>
<evidence type="ECO:0000256" key="8">
    <source>
        <dbReference type="SAM" id="MobiDB-lite"/>
    </source>
</evidence>
<reference evidence="11" key="1">
    <citation type="submission" date="2023-07" db="EMBL/GenBank/DDBJ databases">
        <title>The genome sequence of Rhodocytophaga aerolata KACC 12507.</title>
        <authorList>
            <person name="Zhang X."/>
        </authorList>
    </citation>
    <scope>NUCLEOTIDE SEQUENCE</scope>
    <source>
        <strain evidence="11">KACC 12507</strain>
    </source>
</reference>
<dbReference type="NCBIfam" id="TIGR04057">
    <property type="entry name" value="SusC_RagA_signa"/>
    <property type="match status" value="1"/>
</dbReference>
<comment type="similarity">
    <text evidence="7">Belongs to the TonB-dependent receptor family.</text>
</comment>
<dbReference type="InterPro" id="IPR011662">
    <property type="entry name" value="Secretin/TonB_short_N"/>
</dbReference>
<evidence type="ECO:0000259" key="10">
    <source>
        <dbReference type="SMART" id="SM00965"/>
    </source>
</evidence>
<keyword evidence="2 7" id="KW-0813">Transport</keyword>
<evidence type="ECO:0000313" key="11">
    <source>
        <dbReference type="EMBL" id="MDO1449355.1"/>
    </source>
</evidence>
<name>A0ABT8RBA7_9BACT</name>
<evidence type="ECO:0000256" key="9">
    <source>
        <dbReference type="SAM" id="SignalP"/>
    </source>
</evidence>
<feature type="region of interest" description="Disordered" evidence="8">
    <location>
        <begin position="122"/>
        <end position="142"/>
    </location>
</feature>
<evidence type="ECO:0000256" key="4">
    <source>
        <dbReference type="ARBA" id="ARBA00022692"/>
    </source>
</evidence>
<organism evidence="11 12">
    <name type="scientific">Rhodocytophaga aerolata</name>
    <dbReference type="NCBI Taxonomy" id="455078"/>
    <lineage>
        <taxon>Bacteria</taxon>
        <taxon>Pseudomonadati</taxon>
        <taxon>Bacteroidota</taxon>
        <taxon>Cytophagia</taxon>
        <taxon>Cytophagales</taxon>
        <taxon>Rhodocytophagaceae</taxon>
        <taxon>Rhodocytophaga</taxon>
    </lineage>
</organism>
<accession>A0ABT8RBA7</accession>
<dbReference type="PROSITE" id="PS52016">
    <property type="entry name" value="TONB_DEPENDENT_REC_3"/>
    <property type="match status" value="1"/>
</dbReference>
<keyword evidence="5 7" id="KW-0472">Membrane</keyword>
<dbReference type="EMBL" id="JAUKPO010000018">
    <property type="protein sequence ID" value="MDO1449355.1"/>
    <property type="molecule type" value="Genomic_DNA"/>
</dbReference>
<comment type="subcellular location">
    <subcellularLocation>
        <location evidence="1 7">Cell outer membrane</location>
        <topology evidence="1 7">Multi-pass membrane protein</topology>
    </subcellularLocation>
</comment>
<dbReference type="Gene3D" id="2.170.130.10">
    <property type="entry name" value="TonB-dependent receptor, plug domain"/>
    <property type="match status" value="1"/>
</dbReference>
<dbReference type="Gene3D" id="3.55.50.30">
    <property type="match status" value="1"/>
</dbReference>
<comment type="caution">
    <text evidence="11">The sequence shown here is derived from an EMBL/GenBank/DDBJ whole genome shotgun (WGS) entry which is preliminary data.</text>
</comment>
<evidence type="ECO:0000256" key="1">
    <source>
        <dbReference type="ARBA" id="ARBA00004571"/>
    </source>
</evidence>
<evidence type="ECO:0000256" key="2">
    <source>
        <dbReference type="ARBA" id="ARBA00022448"/>
    </source>
</evidence>
<proteinExistence type="inferred from homology"/>
<dbReference type="NCBIfam" id="TIGR04056">
    <property type="entry name" value="OMP_RagA_SusC"/>
    <property type="match status" value="1"/>
</dbReference>
<dbReference type="InterPro" id="IPR023996">
    <property type="entry name" value="TonB-dep_OMP_SusC/RagA"/>
</dbReference>
<evidence type="ECO:0000313" key="12">
    <source>
        <dbReference type="Proteomes" id="UP001168528"/>
    </source>
</evidence>
<evidence type="ECO:0000256" key="6">
    <source>
        <dbReference type="ARBA" id="ARBA00023237"/>
    </source>
</evidence>
<dbReference type="Gene3D" id="2.40.170.20">
    <property type="entry name" value="TonB-dependent receptor, beta-barrel domain"/>
    <property type="match status" value="1"/>
</dbReference>
<gene>
    <name evidence="11" type="ORF">Q0590_23975</name>
</gene>
<protein>
    <submittedName>
        <fullName evidence="11">SusC/RagA family TonB-linked outer membrane protein</fullName>
    </submittedName>
</protein>
<dbReference type="InterPro" id="IPR036942">
    <property type="entry name" value="Beta-barrel_TonB_sf"/>
</dbReference>
<dbReference type="SUPFAM" id="SSF49464">
    <property type="entry name" value="Carboxypeptidase regulatory domain-like"/>
    <property type="match status" value="1"/>
</dbReference>
<dbReference type="SMART" id="SM00965">
    <property type="entry name" value="STN"/>
    <property type="match status" value="1"/>
</dbReference>
<keyword evidence="6 7" id="KW-0998">Cell outer membrane</keyword>
<keyword evidence="9" id="KW-0732">Signal</keyword>
<dbReference type="Gene3D" id="2.60.40.1120">
    <property type="entry name" value="Carboxypeptidase-like, regulatory domain"/>
    <property type="match status" value="1"/>
</dbReference>
<sequence>MKKHITYFLAQSIGLLLLGLPPGYAFAQSQSMALHTPETATHLQNLQQAGQSLKRALSQLEQKYKISIIARDQLLHGKTAGQVSTYTSVEEALTDVLKGSKLTFKKIKEGFYVVRPVEENMPGRDKTDSLSSRNTAAPSLKAQRNARTITGRVIDEQKQGIPGVSIVLKGTTTGTATDAEGNYSLNIPEENGTLIFSYIGYLSQEVAIGNQNEINITLSPDIKSLEEVVVVGYGTSRKIDLTGSVASVKMENVAMQPNVNLVQSLRGSLAGVQVTDNGRAGADGSIVIRGFSSISGSNAPLIVLDGIPYYGGLSDINSNDIESIDILKDGSSAAIYGSRASNGVIMITTKKGKGDRPKLTYSAYYGMSDFASVPKMMGPERYLQLKQDASAFTGRDLTQLNPLEQANYDAGRTIDVWDAIKQDAPVQSHELSISGKTNRVTYYLSGSYVDQKSPLYGDEFSRLSSRLNLDVNITDWLTVGTNTGFSVKDYSGIAAEYGYANLLSPFSDLYFEDGSPRRLPMNDGLGVNPLFNTLHNDNRDVRYNLFSNIYADVKLPLKGLTYRIRNGNTLLQSEVFNYAPSYNKEGFNTLGSGSKSHGKTYNFLLENILRYDKEIGSGHNIDLTLLYGVESSTVNGSSLSANNIFNDALSYNGLGIGENQTITTTATESKAVSSMARLGYRYREKYMLNFTVRRDGFSAFGDGKKYGVFPSMGASWVLSNENFLAPVTWLDLLKLRFSYGKNGNRGVDPYATLSNVSPVYYVFGDGGVPATGLNPTSFPNPLLGWETTLSSNLGLDFGFFKGRINGSVDVYTRNTSDLLLQLTIPNVNGYNQFFANVGKMNNKGIELTLNTANLDTKGFQWASSVVYTLNRNEILELNGKEDDIASRRFIGEPLFSHYDYVYDGIWQEGEDFSIDPAAKPGYLKFKDLNGDGKITPDDRQVVGTSQPDFTVGLTNNFTYKGFTLSFLFNGRVGGITPNPVTNPGTNFYDRVNVLDLPYWTPENPLTDRPSVGYPNPLGYGFYEKRDYVRLQDVTLAYSLPANLINKIRLDNVRVYISGKNLKTWTDWNNYDPENGENRIYRPASGEELSGPLIRSWVLGINIGL</sequence>
<dbReference type="Pfam" id="PF07715">
    <property type="entry name" value="Plug"/>
    <property type="match status" value="1"/>
</dbReference>
<keyword evidence="3 7" id="KW-1134">Transmembrane beta strand</keyword>
<evidence type="ECO:0000256" key="5">
    <source>
        <dbReference type="ARBA" id="ARBA00023136"/>
    </source>
</evidence>
<dbReference type="InterPro" id="IPR008969">
    <property type="entry name" value="CarboxyPept-like_regulatory"/>
</dbReference>
<dbReference type="InterPro" id="IPR037066">
    <property type="entry name" value="Plug_dom_sf"/>
</dbReference>
<dbReference type="SUPFAM" id="SSF56935">
    <property type="entry name" value="Porins"/>
    <property type="match status" value="1"/>
</dbReference>
<feature type="signal peptide" evidence="9">
    <location>
        <begin position="1"/>
        <end position="27"/>
    </location>
</feature>
<dbReference type="Pfam" id="PF13715">
    <property type="entry name" value="CarbopepD_reg_2"/>
    <property type="match status" value="1"/>
</dbReference>
<feature type="domain" description="Secretin/TonB short N-terminal" evidence="10">
    <location>
        <begin position="66"/>
        <end position="117"/>
    </location>
</feature>
<keyword evidence="4 7" id="KW-0812">Transmembrane</keyword>
<feature type="chain" id="PRO_5047492812" evidence="9">
    <location>
        <begin position="28"/>
        <end position="1104"/>
    </location>
</feature>
<evidence type="ECO:0000256" key="3">
    <source>
        <dbReference type="ARBA" id="ARBA00022452"/>
    </source>
</evidence>
<dbReference type="Proteomes" id="UP001168528">
    <property type="component" value="Unassembled WGS sequence"/>
</dbReference>
<dbReference type="InterPro" id="IPR012910">
    <property type="entry name" value="Plug_dom"/>
</dbReference>
<dbReference type="RefSeq" id="WP_302040156.1">
    <property type="nucleotide sequence ID" value="NZ_JAUKPO010000018.1"/>
</dbReference>